<dbReference type="EMBL" id="ASPP01037171">
    <property type="protein sequence ID" value="ETO01897.1"/>
    <property type="molecule type" value="Genomic_DNA"/>
</dbReference>
<organism evidence="3 4">
    <name type="scientific">Reticulomyxa filosa</name>
    <dbReference type="NCBI Taxonomy" id="46433"/>
    <lineage>
        <taxon>Eukaryota</taxon>
        <taxon>Sar</taxon>
        <taxon>Rhizaria</taxon>
        <taxon>Retaria</taxon>
        <taxon>Foraminifera</taxon>
        <taxon>Monothalamids</taxon>
        <taxon>Reticulomyxidae</taxon>
        <taxon>Reticulomyxa</taxon>
    </lineage>
</organism>
<feature type="chain" id="PRO_5004974790" description="Tyrosine-protein kinase ephrin type A/B receptor-like domain-containing protein" evidence="2">
    <location>
        <begin position="17"/>
        <end position="193"/>
    </location>
</feature>
<protein>
    <recommendedName>
        <fullName evidence="5">Tyrosine-protein kinase ephrin type A/B receptor-like domain-containing protein</fullName>
    </recommendedName>
</protein>
<sequence>FPYFNYLLALFYSTLGDSCVGCDQVPNSGKKVNPCGYCLNSTMDNWDTYGKDCRGTCHGGYVEDSCGKCLSPEDSDYNSCRYSQYSSSSSSSKGGSSVNVTIISVVVVVALLFVIGAATAVWKMYKRQRDMDQKWNKIVLDYQLMDNKGKHPKRKGMVEVPDEDPEVNLFYAMLQKGNFLNFKKDFILNTDKI</sequence>
<keyword evidence="1" id="KW-0812">Transmembrane</keyword>
<keyword evidence="1" id="KW-0472">Membrane</keyword>
<keyword evidence="4" id="KW-1185">Reference proteome</keyword>
<dbReference type="AlphaFoldDB" id="X6LLA2"/>
<evidence type="ECO:0000256" key="1">
    <source>
        <dbReference type="SAM" id="Phobius"/>
    </source>
</evidence>
<evidence type="ECO:0000256" key="2">
    <source>
        <dbReference type="SAM" id="SignalP"/>
    </source>
</evidence>
<evidence type="ECO:0000313" key="3">
    <source>
        <dbReference type="EMBL" id="ETO01897.1"/>
    </source>
</evidence>
<proteinExistence type="predicted"/>
<keyword evidence="1" id="KW-1133">Transmembrane helix</keyword>
<comment type="caution">
    <text evidence="3">The sequence shown here is derived from an EMBL/GenBank/DDBJ whole genome shotgun (WGS) entry which is preliminary data.</text>
</comment>
<keyword evidence="2" id="KW-0732">Signal</keyword>
<reference evidence="3 4" key="1">
    <citation type="journal article" date="2013" name="Curr. Biol.">
        <title>The Genome of the Foraminiferan Reticulomyxa filosa.</title>
        <authorList>
            <person name="Glockner G."/>
            <person name="Hulsmann N."/>
            <person name="Schleicher M."/>
            <person name="Noegel A.A."/>
            <person name="Eichinger L."/>
            <person name="Gallinger C."/>
            <person name="Pawlowski J."/>
            <person name="Sierra R."/>
            <person name="Euteneuer U."/>
            <person name="Pillet L."/>
            <person name="Moustafa A."/>
            <person name="Platzer M."/>
            <person name="Groth M."/>
            <person name="Szafranski K."/>
            <person name="Schliwa M."/>
        </authorList>
    </citation>
    <scope>NUCLEOTIDE SEQUENCE [LARGE SCALE GENOMIC DNA]</scope>
</reference>
<accession>X6LLA2</accession>
<feature type="non-terminal residue" evidence="3">
    <location>
        <position position="193"/>
    </location>
</feature>
<evidence type="ECO:0008006" key="5">
    <source>
        <dbReference type="Google" id="ProtNLM"/>
    </source>
</evidence>
<gene>
    <name evidence="3" type="ORF">RFI_35542</name>
</gene>
<feature type="signal peptide" evidence="2">
    <location>
        <begin position="1"/>
        <end position="16"/>
    </location>
</feature>
<dbReference type="Proteomes" id="UP000023152">
    <property type="component" value="Unassembled WGS sequence"/>
</dbReference>
<evidence type="ECO:0000313" key="4">
    <source>
        <dbReference type="Proteomes" id="UP000023152"/>
    </source>
</evidence>
<name>X6LLA2_RETFI</name>
<feature type="non-terminal residue" evidence="3">
    <location>
        <position position="1"/>
    </location>
</feature>
<feature type="transmembrane region" description="Helical" evidence="1">
    <location>
        <begin position="100"/>
        <end position="122"/>
    </location>
</feature>